<dbReference type="Proteomes" id="UP000789525">
    <property type="component" value="Unassembled WGS sequence"/>
</dbReference>
<dbReference type="EMBL" id="CAJVPT010021623">
    <property type="protein sequence ID" value="CAG8655927.1"/>
    <property type="molecule type" value="Genomic_DNA"/>
</dbReference>
<evidence type="ECO:0000313" key="2">
    <source>
        <dbReference type="Proteomes" id="UP000789525"/>
    </source>
</evidence>
<organism evidence="1 2">
    <name type="scientific">Acaulospora colombiana</name>
    <dbReference type="NCBI Taxonomy" id="27376"/>
    <lineage>
        <taxon>Eukaryota</taxon>
        <taxon>Fungi</taxon>
        <taxon>Fungi incertae sedis</taxon>
        <taxon>Mucoromycota</taxon>
        <taxon>Glomeromycotina</taxon>
        <taxon>Glomeromycetes</taxon>
        <taxon>Diversisporales</taxon>
        <taxon>Acaulosporaceae</taxon>
        <taxon>Acaulospora</taxon>
    </lineage>
</organism>
<accession>A0ACA9NM03</accession>
<name>A0ACA9NM03_9GLOM</name>
<reference evidence="1" key="1">
    <citation type="submission" date="2021-06" db="EMBL/GenBank/DDBJ databases">
        <authorList>
            <person name="Kallberg Y."/>
            <person name="Tangrot J."/>
            <person name="Rosling A."/>
        </authorList>
    </citation>
    <scope>NUCLEOTIDE SEQUENCE</scope>
    <source>
        <strain evidence="1">CL356</strain>
    </source>
</reference>
<comment type="caution">
    <text evidence="1">The sequence shown here is derived from an EMBL/GenBank/DDBJ whole genome shotgun (WGS) entry which is preliminary data.</text>
</comment>
<proteinExistence type="predicted"/>
<gene>
    <name evidence="1" type="ORF">ACOLOM_LOCUS8406</name>
</gene>
<protein>
    <submittedName>
        <fullName evidence="1">7443_t:CDS:1</fullName>
    </submittedName>
</protein>
<keyword evidence="2" id="KW-1185">Reference proteome</keyword>
<sequence>MLTHGSVVDPPTQAPSGETPAQPPASNSRFGRLSSIKIPSFSTPPKTTPLKVEKANVGGINRSTYRVNGGKHDGWWAKTDGHNKIGQNEVDAVKHFDKSALTGKDASGRTWIVQKDKGVALERLPQFQKIINGQGTANEKMAAVDKLLPQKMNQLDKMVTGINKQGWIHWDIQPGNVRWDPRTGKPTAIDWGLAQKYRESEKWYKGGKVADWVRNRKDNEWPKEPYDKGRWRANIHVAVNRSQAPKTGC</sequence>
<evidence type="ECO:0000313" key="1">
    <source>
        <dbReference type="EMBL" id="CAG8655927.1"/>
    </source>
</evidence>